<dbReference type="EMBL" id="CP001804">
    <property type="protein sequence ID" value="ACY17281.1"/>
    <property type="molecule type" value="Genomic_DNA"/>
</dbReference>
<dbReference type="RefSeq" id="WP_012829879.1">
    <property type="nucleotide sequence ID" value="NC_013440.1"/>
</dbReference>
<dbReference type="PANTHER" id="PTHR44520">
    <property type="entry name" value="RESPONSE REGULATOR RCP1-RELATED"/>
    <property type="match status" value="1"/>
</dbReference>
<dbReference type="AlphaFoldDB" id="D0LSQ9"/>
<dbReference type="Proteomes" id="UP000001880">
    <property type="component" value="Chromosome"/>
</dbReference>
<dbReference type="PANTHER" id="PTHR44520:SF2">
    <property type="entry name" value="RESPONSE REGULATOR RCP1"/>
    <property type="match status" value="1"/>
</dbReference>
<keyword evidence="4" id="KW-1185">Reference proteome</keyword>
<gene>
    <name evidence="3" type="ordered locus">Hoch_4791</name>
</gene>
<organism evidence="3 4">
    <name type="scientific">Haliangium ochraceum (strain DSM 14365 / JCM 11303 / SMP-2)</name>
    <dbReference type="NCBI Taxonomy" id="502025"/>
    <lineage>
        <taxon>Bacteria</taxon>
        <taxon>Pseudomonadati</taxon>
        <taxon>Myxococcota</taxon>
        <taxon>Polyangia</taxon>
        <taxon>Haliangiales</taxon>
        <taxon>Kofleriaceae</taxon>
        <taxon>Haliangium</taxon>
    </lineage>
</organism>
<dbReference type="GO" id="GO:0000160">
    <property type="term" value="P:phosphorelay signal transduction system"/>
    <property type="evidence" value="ECO:0007669"/>
    <property type="project" value="InterPro"/>
</dbReference>
<proteinExistence type="predicted"/>
<keyword evidence="1" id="KW-0597">Phosphoprotein</keyword>
<dbReference type="SUPFAM" id="SSF52172">
    <property type="entry name" value="CheY-like"/>
    <property type="match status" value="1"/>
</dbReference>
<dbReference type="Gene3D" id="3.40.50.2300">
    <property type="match status" value="1"/>
</dbReference>
<dbReference type="eggNOG" id="COG0745">
    <property type="taxonomic scope" value="Bacteria"/>
</dbReference>
<dbReference type="PROSITE" id="PS50110">
    <property type="entry name" value="RESPONSE_REGULATORY"/>
    <property type="match status" value="1"/>
</dbReference>
<feature type="modified residue" description="4-aspartylphosphate" evidence="1">
    <location>
        <position position="67"/>
    </location>
</feature>
<evidence type="ECO:0000259" key="2">
    <source>
        <dbReference type="PROSITE" id="PS50110"/>
    </source>
</evidence>
<dbReference type="Pfam" id="PF00072">
    <property type="entry name" value="Response_reg"/>
    <property type="match status" value="1"/>
</dbReference>
<reference evidence="3 4" key="1">
    <citation type="journal article" date="2010" name="Stand. Genomic Sci.">
        <title>Complete genome sequence of Haliangium ochraceum type strain (SMP-2).</title>
        <authorList>
            <consortium name="US DOE Joint Genome Institute (JGI-PGF)"/>
            <person name="Ivanova N."/>
            <person name="Daum C."/>
            <person name="Lang E."/>
            <person name="Abt B."/>
            <person name="Kopitz M."/>
            <person name="Saunders E."/>
            <person name="Lapidus A."/>
            <person name="Lucas S."/>
            <person name="Glavina Del Rio T."/>
            <person name="Nolan M."/>
            <person name="Tice H."/>
            <person name="Copeland A."/>
            <person name="Cheng J.F."/>
            <person name="Chen F."/>
            <person name="Bruce D."/>
            <person name="Goodwin L."/>
            <person name="Pitluck S."/>
            <person name="Mavromatis K."/>
            <person name="Pati A."/>
            <person name="Mikhailova N."/>
            <person name="Chen A."/>
            <person name="Palaniappan K."/>
            <person name="Land M."/>
            <person name="Hauser L."/>
            <person name="Chang Y.J."/>
            <person name="Jeffries C.D."/>
            <person name="Detter J.C."/>
            <person name="Brettin T."/>
            <person name="Rohde M."/>
            <person name="Goker M."/>
            <person name="Bristow J."/>
            <person name="Markowitz V."/>
            <person name="Eisen J.A."/>
            <person name="Hugenholtz P."/>
            <person name="Kyrpides N.C."/>
            <person name="Klenk H.P."/>
        </authorList>
    </citation>
    <scope>NUCLEOTIDE SEQUENCE [LARGE SCALE GENOMIC DNA]</scope>
    <source>
        <strain evidence="4">DSM 14365 / CIP 107738 / JCM 11303 / AJ 13395 / SMP-2</strain>
    </source>
</reference>
<dbReference type="OrthoDB" id="9793549at2"/>
<name>D0LSQ9_HALO1</name>
<dbReference type="CDD" id="cd17557">
    <property type="entry name" value="REC_Rcp-like"/>
    <property type="match status" value="1"/>
</dbReference>
<feature type="domain" description="Response regulatory" evidence="2">
    <location>
        <begin position="9"/>
        <end position="134"/>
    </location>
</feature>
<dbReference type="KEGG" id="hoh:Hoch_4791"/>
<dbReference type="InterPro" id="IPR001789">
    <property type="entry name" value="Sig_transdc_resp-reg_receiver"/>
</dbReference>
<sequence>MPKLGQALDILLVEDNPADVDLTLEAFEQSGVRGTLHVATDGVDALRFLRREGEYAEAPRPAMVLLDLNLPRKDGREVLTEIKQDQGLRNIPVVILSSSASDDDVLASYRLHANSYIQKPSSFARYIEVVRALDVFWFQVVTFPPAV</sequence>
<dbReference type="InterPro" id="IPR052893">
    <property type="entry name" value="TCS_response_regulator"/>
</dbReference>
<dbReference type="InterPro" id="IPR011006">
    <property type="entry name" value="CheY-like_superfamily"/>
</dbReference>
<evidence type="ECO:0000313" key="4">
    <source>
        <dbReference type="Proteomes" id="UP000001880"/>
    </source>
</evidence>
<accession>D0LSQ9</accession>
<protein>
    <submittedName>
        <fullName evidence="3">Response regulator receiver protein</fullName>
    </submittedName>
</protein>
<dbReference type="STRING" id="502025.Hoch_4791"/>
<dbReference type="SMART" id="SM00448">
    <property type="entry name" value="REC"/>
    <property type="match status" value="1"/>
</dbReference>
<evidence type="ECO:0000256" key="1">
    <source>
        <dbReference type="PROSITE-ProRule" id="PRU00169"/>
    </source>
</evidence>
<evidence type="ECO:0000313" key="3">
    <source>
        <dbReference type="EMBL" id="ACY17281.1"/>
    </source>
</evidence>
<dbReference type="HOGENOM" id="CLU_000445_69_17_7"/>